<dbReference type="PROSITE" id="PS51257">
    <property type="entry name" value="PROKAR_LIPOPROTEIN"/>
    <property type="match status" value="1"/>
</dbReference>
<dbReference type="RefSeq" id="WP_229229784.1">
    <property type="nucleotide sequence ID" value="NZ_AP024525.1"/>
</dbReference>
<organism evidence="1 2">
    <name type="scientific">Sinomonas cyclohexanicum</name>
    <name type="common">Corynebacterium cyclohexanicum</name>
    <dbReference type="NCBI Taxonomy" id="322009"/>
    <lineage>
        <taxon>Bacteria</taxon>
        <taxon>Bacillati</taxon>
        <taxon>Actinomycetota</taxon>
        <taxon>Actinomycetes</taxon>
        <taxon>Micrococcales</taxon>
        <taxon>Micrococcaceae</taxon>
        <taxon>Sinomonas</taxon>
    </lineage>
</organism>
<gene>
    <name evidence="1" type="ORF">SCMU_28760</name>
</gene>
<proteinExistence type="predicted"/>
<reference evidence="1 2" key="1">
    <citation type="journal article" date="2021" name="J. Biosci. Bioeng.">
        <title>Identification and characterization of a chc gene cluster responsible for the aromatization pathway of cyclohexanecarboxylate degradation in Sinomonas cyclohexanicum ATCC 51369.</title>
        <authorList>
            <person name="Yamamoto T."/>
            <person name="Hasegawa Y."/>
            <person name="Lau P.C.K."/>
            <person name="Iwaki H."/>
        </authorList>
    </citation>
    <scope>NUCLEOTIDE SEQUENCE [LARGE SCALE GENOMIC DNA]</scope>
    <source>
        <strain evidence="1 2">ATCC 51369</strain>
    </source>
</reference>
<sequence>MGSMAGRGVRRPVVWSVILLLLILACAAWVGVRAYLAQQEIAASEQHAKAVHESMAKGDAAGARASASQLASHATAARGYMSDPLWQGASLLPLVGVNFSTASTLADVLADVATEAVVPLSEASATFTPASLKPEAGMLDLAALEAARPAVGRAAGVVQDARRRVAALEPGGGTVPQLRDAMDRLASLLGTASGQLSAVDTAGLVLPDMLGASGPRTYLVLFQNNAELRATGGIPGAVAELHASRGKLTLGRQAAAKDFPKFPEPVLPLAAQTQGLYGAITGQYFQDVNLAPQFPLSARLAAQMWKQHYGVDVDGVVSIDPVALSYLLKATGPVELASGERLSSDNAVQVLLSDSYAEYSGTAKDDYFASAAAAVFSKLSSGVFQPRAMVEALGQAARERRLLAWSPQAKEQDAIKAAGMDGWFPDQTPGRGVFAVYLNDATGGKMGYYLRESYTVGGAMCRDDGRPTWEVAVTLTNTAPPDAATSLPRYVTGAGNFGVSPGSVKTQVNVYAPPSGVFVGAWRGTEHLDVHRDMDSGYPVAQADSLLGPGQSSTLRFQFVGAPGTDTDPDLISTPTINAPVISNTPLSCENLVR</sequence>
<keyword evidence="2" id="KW-1185">Reference proteome</keyword>
<evidence type="ECO:0000313" key="1">
    <source>
        <dbReference type="EMBL" id="BCT77034.1"/>
    </source>
</evidence>
<protein>
    <recommendedName>
        <fullName evidence="3">DUF4012 domain-containing protein</fullName>
    </recommendedName>
</protein>
<evidence type="ECO:0008006" key="3">
    <source>
        <dbReference type="Google" id="ProtNLM"/>
    </source>
</evidence>
<name>A0ABM7PYA2_SINCY</name>
<dbReference type="Proteomes" id="UP001319861">
    <property type="component" value="Chromosome"/>
</dbReference>
<evidence type="ECO:0000313" key="2">
    <source>
        <dbReference type="Proteomes" id="UP001319861"/>
    </source>
</evidence>
<dbReference type="InterPro" id="IPR025101">
    <property type="entry name" value="DUF4012"/>
</dbReference>
<dbReference type="Pfam" id="PF13196">
    <property type="entry name" value="DUF4012"/>
    <property type="match status" value="1"/>
</dbReference>
<dbReference type="EMBL" id="AP024525">
    <property type="protein sequence ID" value="BCT77034.1"/>
    <property type="molecule type" value="Genomic_DNA"/>
</dbReference>
<accession>A0ABM7PYA2</accession>